<dbReference type="GO" id="GO:0005886">
    <property type="term" value="C:plasma membrane"/>
    <property type="evidence" value="ECO:0007669"/>
    <property type="project" value="UniProtKB-SubCell"/>
</dbReference>
<feature type="transmembrane region" description="Helical" evidence="6">
    <location>
        <begin position="374"/>
        <end position="395"/>
    </location>
</feature>
<keyword evidence="5 6" id="KW-0472">Membrane</keyword>
<feature type="transmembrane region" description="Helical" evidence="6">
    <location>
        <begin position="282"/>
        <end position="300"/>
    </location>
</feature>
<feature type="transmembrane region" description="Helical" evidence="6">
    <location>
        <begin position="133"/>
        <end position="155"/>
    </location>
</feature>
<keyword evidence="3 6" id="KW-0812">Transmembrane</keyword>
<keyword evidence="8" id="KW-1185">Reference proteome</keyword>
<evidence type="ECO:0000256" key="5">
    <source>
        <dbReference type="ARBA" id="ARBA00023136"/>
    </source>
</evidence>
<protein>
    <submittedName>
        <fullName evidence="7">Flippase</fullName>
    </submittedName>
</protein>
<organism evidence="7 8">
    <name type="scientific">Dawidia cretensis</name>
    <dbReference type="NCBI Taxonomy" id="2782350"/>
    <lineage>
        <taxon>Bacteria</taxon>
        <taxon>Pseudomonadati</taxon>
        <taxon>Bacteroidota</taxon>
        <taxon>Cytophagia</taxon>
        <taxon>Cytophagales</taxon>
        <taxon>Chryseotaleaceae</taxon>
        <taxon>Dawidia</taxon>
    </lineage>
</organism>
<evidence type="ECO:0000256" key="4">
    <source>
        <dbReference type="ARBA" id="ARBA00022989"/>
    </source>
</evidence>
<evidence type="ECO:0000256" key="2">
    <source>
        <dbReference type="ARBA" id="ARBA00022475"/>
    </source>
</evidence>
<dbReference type="Pfam" id="PF13440">
    <property type="entry name" value="Polysacc_synt_3"/>
    <property type="match status" value="1"/>
</dbReference>
<comment type="subcellular location">
    <subcellularLocation>
        <location evidence="1">Cell membrane</location>
        <topology evidence="1">Multi-pass membrane protein</topology>
    </subcellularLocation>
</comment>
<evidence type="ECO:0000313" key="7">
    <source>
        <dbReference type="EMBL" id="MBT1707426.1"/>
    </source>
</evidence>
<evidence type="ECO:0000313" key="8">
    <source>
        <dbReference type="Proteomes" id="UP001319080"/>
    </source>
</evidence>
<dbReference type="InterPro" id="IPR050833">
    <property type="entry name" value="Poly_Biosynth_Transport"/>
</dbReference>
<gene>
    <name evidence="7" type="ORF">KK062_04300</name>
</gene>
<dbReference type="PANTHER" id="PTHR30250:SF11">
    <property type="entry name" value="O-ANTIGEN TRANSPORTER-RELATED"/>
    <property type="match status" value="1"/>
</dbReference>
<feature type="transmembrane region" description="Helical" evidence="6">
    <location>
        <begin position="306"/>
        <end position="329"/>
    </location>
</feature>
<feature type="transmembrane region" description="Helical" evidence="6">
    <location>
        <begin position="66"/>
        <end position="89"/>
    </location>
</feature>
<reference evidence="7 8" key="1">
    <citation type="submission" date="2021-05" db="EMBL/GenBank/DDBJ databases">
        <title>A Polyphasic approach of four new species of the genus Ohtaekwangia: Ohtaekwangia histidinii sp. nov., Ohtaekwangia cretensis sp. nov., Ohtaekwangia indiensis sp. nov., Ohtaekwangia reichenbachii sp. nov. from diverse environment.</title>
        <authorList>
            <person name="Octaviana S."/>
        </authorList>
    </citation>
    <scope>NUCLEOTIDE SEQUENCE [LARGE SCALE GENOMIC DNA]</scope>
    <source>
        <strain evidence="7 8">PWU5</strain>
    </source>
</reference>
<evidence type="ECO:0000256" key="3">
    <source>
        <dbReference type="ARBA" id="ARBA00022692"/>
    </source>
</evidence>
<sequence>MQRSSMLLFGVGSFMILTRMLPKDEFGIWSLFLSITTLFEVARNGLIQNALIKYLNSNDHPDHPSITAASVYLNIILTLIGLVAIYFLADLSAMLFETDKIKPLFYGYMLISVILAPYSQFEFLQQANFRFQGIFVSTFVRQGLFFVGVVTAFLVGWKITLTYLILGQTAALTVATVVSYFFTRDYLALDYRYRAEWIWKLFHYGKYVFGTNISGKIFSSMDQILLGSMISTSSVADYNAAVRITMLVDVPTSSAAQVVFPQSARIANQNDKHALRLLYEKSVAVILLFLIPFVIGIFLFPKLIVYIIAGGAYYETIDILRVTILYSVLVPFTRQSGTIWDSMGLPRLSFYFTLVIALLNIALNYWFILQFGVIGAAYGTFASYFIGFVVTLVVMRRMLGVRLSEILRYVGYYFRYSITLVSERINSKRISKTL</sequence>
<feature type="transmembrane region" description="Helical" evidence="6">
    <location>
        <begin position="350"/>
        <end position="368"/>
    </location>
</feature>
<keyword evidence="2" id="KW-1003">Cell membrane</keyword>
<dbReference type="AlphaFoldDB" id="A0AAP2GNE6"/>
<dbReference type="CDD" id="cd13128">
    <property type="entry name" value="MATE_Wzx_like"/>
    <property type="match status" value="1"/>
</dbReference>
<proteinExistence type="predicted"/>
<evidence type="ECO:0000256" key="6">
    <source>
        <dbReference type="SAM" id="Phobius"/>
    </source>
</evidence>
<accession>A0AAP2GNE6</accession>
<evidence type="ECO:0000256" key="1">
    <source>
        <dbReference type="ARBA" id="ARBA00004651"/>
    </source>
</evidence>
<dbReference type="Proteomes" id="UP001319080">
    <property type="component" value="Unassembled WGS sequence"/>
</dbReference>
<feature type="transmembrane region" description="Helical" evidence="6">
    <location>
        <begin position="161"/>
        <end position="182"/>
    </location>
</feature>
<name>A0AAP2GNE6_9BACT</name>
<keyword evidence="4 6" id="KW-1133">Transmembrane helix</keyword>
<dbReference type="EMBL" id="JAHESE010000002">
    <property type="protein sequence ID" value="MBT1707426.1"/>
    <property type="molecule type" value="Genomic_DNA"/>
</dbReference>
<feature type="transmembrane region" description="Helical" evidence="6">
    <location>
        <begin position="28"/>
        <end position="46"/>
    </location>
</feature>
<feature type="transmembrane region" description="Helical" evidence="6">
    <location>
        <begin position="104"/>
        <end position="121"/>
    </location>
</feature>
<dbReference type="PANTHER" id="PTHR30250">
    <property type="entry name" value="PST FAMILY PREDICTED COLANIC ACID TRANSPORTER"/>
    <property type="match status" value="1"/>
</dbReference>
<comment type="caution">
    <text evidence="7">The sequence shown here is derived from an EMBL/GenBank/DDBJ whole genome shotgun (WGS) entry which is preliminary data.</text>
</comment>